<sequence length="40" mass="4212">MLTQIKTALSRSQSTILQDAVGAVSLVVMLMVALHLPGAF</sequence>
<keyword evidence="3" id="KW-1185">Reference proteome</keyword>
<protein>
    <submittedName>
        <fullName evidence="2">Uncharacterized protein</fullName>
    </submittedName>
</protein>
<gene>
    <name evidence="2" type="ORF">RUE5091_01604</name>
</gene>
<accession>A0A0P1I7X6</accession>
<proteinExistence type="predicted"/>
<dbReference type="AlphaFoldDB" id="A0A0P1I7X6"/>
<feature type="transmembrane region" description="Helical" evidence="1">
    <location>
        <begin position="20"/>
        <end position="38"/>
    </location>
</feature>
<dbReference type="Proteomes" id="UP000051260">
    <property type="component" value="Unassembled WGS sequence"/>
</dbReference>
<evidence type="ECO:0000313" key="3">
    <source>
        <dbReference type="Proteomes" id="UP000051260"/>
    </source>
</evidence>
<evidence type="ECO:0000256" key="1">
    <source>
        <dbReference type="SAM" id="Phobius"/>
    </source>
</evidence>
<dbReference type="STRING" id="1715692.RUE5091_01604"/>
<keyword evidence="1" id="KW-0472">Membrane</keyword>
<keyword evidence="1" id="KW-1133">Transmembrane helix</keyword>
<name>A0A0P1I7X6_9RHOB</name>
<keyword evidence="1" id="KW-0812">Transmembrane</keyword>
<dbReference type="EMBL" id="CYUD01000004">
    <property type="protein sequence ID" value="CUJ95954.1"/>
    <property type="molecule type" value="Genomic_DNA"/>
</dbReference>
<dbReference type="RefSeq" id="WP_264187059.1">
    <property type="nucleotide sequence ID" value="NZ_CYUD01000004.1"/>
</dbReference>
<organism evidence="2 3">
    <name type="scientific">Ruegeria denitrificans</name>
    <dbReference type="NCBI Taxonomy" id="1715692"/>
    <lineage>
        <taxon>Bacteria</taxon>
        <taxon>Pseudomonadati</taxon>
        <taxon>Pseudomonadota</taxon>
        <taxon>Alphaproteobacteria</taxon>
        <taxon>Rhodobacterales</taxon>
        <taxon>Roseobacteraceae</taxon>
        <taxon>Ruegeria</taxon>
    </lineage>
</organism>
<evidence type="ECO:0000313" key="2">
    <source>
        <dbReference type="EMBL" id="CUJ95954.1"/>
    </source>
</evidence>
<reference evidence="3" key="1">
    <citation type="submission" date="2015-09" db="EMBL/GenBank/DDBJ databases">
        <authorList>
            <person name="Rodrigo-Torres L."/>
            <person name="Arahal D.R."/>
        </authorList>
    </citation>
    <scope>NUCLEOTIDE SEQUENCE [LARGE SCALE GENOMIC DNA]</scope>
    <source>
        <strain evidence="3">CECT 5091</strain>
    </source>
</reference>